<evidence type="ECO:0000259" key="4">
    <source>
        <dbReference type="Pfam" id="PF03816"/>
    </source>
</evidence>
<feature type="transmembrane region" description="Helical" evidence="3">
    <location>
        <begin position="12"/>
        <end position="36"/>
    </location>
</feature>
<keyword evidence="3" id="KW-0812">Transmembrane</keyword>
<organism evidence="6 7">
    <name type="scientific">Candidatus Anaerostipes avistercoris</name>
    <dbReference type="NCBI Taxonomy" id="2838462"/>
    <lineage>
        <taxon>Bacteria</taxon>
        <taxon>Bacillati</taxon>
        <taxon>Bacillota</taxon>
        <taxon>Clostridia</taxon>
        <taxon>Lachnospirales</taxon>
        <taxon>Lachnospiraceae</taxon>
        <taxon>Anaerostipes</taxon>
    </lineage>
</organism>
<evidence type="ECO:0000313" key="6">
    <source>
        <dbReference type="EMBL" id="HJC50050.1"/>
    </source>
</evidence>
<feature type="domain" description="LytR/CpsA/Psr regulator C-terminal" evidence="5">
    <location>
        <begin position="339"/>
        <end position="421"/>
    </location>
</feature>
<evidence type="ECO:0000259" key="5">
    <source>
        <dbReference type="Pfam" id="PF13399"/>
    </source>
</evidence>
<comment type="caution">
    <text evidence="6">The sequence shown here is derived from an EMBL/GenBank/DDBJ whole genome shotgun (WGS) entry which is preliminary data.</text>
</comment>
<proteinExistence type="inferred from homology"/>
<feature type="region of interest" description="Disordered" evidence="2">
    <location>
        <begin position="316"/>
        <end position="336"/>
    </location>
</feature>
<dbReference type="PANTHER" id="PTHR33392">
    <property type="entry name" value="POLYISOPRENYL-TEICHOIC ACID--PEPTIDOGLYCAN TEICHOIC ACID TRANSFERASE TAGU"/>
    <property type="match status" value="1"/>
</dbReference>
<dbReference type="PANTHER" id="PTHR33392:SF6">
    <property type="entry name" value="POLYISOPRENYL-TEICHOIC ACID--PEPTIDOGLYCAN TEICHOIC ACID TRANSFERASE TAGU"/>
    <property type="match status" value="1"/>
</dbReference>
<dbReference type="Gene3D" id="3.40.630.190">
    <property type="entry name" value="LCP protein"/>
    <property type="match status" value="1"/>
</dbReference>
<dbReference type="InterPro" id="IPR004474">
    <property type="entry name" value="LytR_CpsA_psr"/>
</dbReference>
<dbReference type="Pfam" id="PF03816">
    <property type="entry name" value="LytR_cpsA_psr"/>
    <property type="match status" value="1"/>
</dbReference>
<dbReference type="InterPro" id="IPR027381">
    <property type="entry name" value="LytR/CpsA/Psr_C"/>
</dbReference>
<evidence type="ECO:0000256" key="3">
    <source>
        <dbReference type="SAM" id="Phobius"/>
    </source>
</evidence>
<reference evidence="6" key="2">
    <citation type="submission" date="2021-04" db="EMBL/GenBank/DDBJ databases">
        <authorList>
            <person name="Gilroy R."/>
        </authorList>
    </citation>
    <scope>NUCLEOTIDE SEQUENCE</scope>
    <source>
        <strain evidence="6">ChiSjej3B21-8574</strain>
    </source>
</reference>
<feature type="domain" description="Cell envelope-related transcriptional attenuator" evidence="4">
    <location>
        <begin position="73"/>
        <end position="214"/>
    </location>
</feature>
<dbReference type="EMBL" id="DWWD01000023">
    <property type="protein sequence ID" value="HJC50050.1"/>
    <property type="molecule type" value="Genomic_DNA"/>
</dbReference>
<dbReference type="Proteomes" id="UP000823904">
    <property type="component" value="Unassembled WGS sequence"/>
</dbReference>
<comment type="similarity">
    <text evidence="1">Belongs to the LytR/CpsA/Psr (LCP) family.</text>
</comment>
<protein>
    <submittedName>
        <fullName evidence="6">LCP family protein</fullName>
    </submittedName>
</protein>
<evidence type="ECO:0000313" key="7">
    <source>
        <dbReference type="Proteomes" id="UP000823904"/>
    </source>
</evidence>
<dbReference type="Gene3D" id="3.30.70.2390">
    <property type="match status" value="1"/>
</dbReference>
<dbReference type="AlphaFoldDB" id="A0A9D2PFW7"/>
<name>A0A9D2PFW7_9FIRM</name>
<accession>A0A9D2PFW7</accession>
<sequence length="425" mass="46798">MSKKKKKKAGIGAIFARILVVVLTMIIGGIASFFAVRQFFSYRFAQEKKEEVSKQLEEENEERVDVTLMQAGDTMALRVYHNRNQQMIHIPLRSDTILNLTDDGKRAIEQELGESKDSATVSEVIQAAGDDGNVMKDQVEETLGITINSYEIVKDDDFVDLVDAAGTIQVDLDQTLTYEDQNGKTVTLTSGENTIDGDAFLALLSDEANVEDKDAQIKLIGDILVEMSKTVTGKTSSDFADYVKDYYSKVDSGTKYDDVKDSLERIQSIEDDNFHSIILEGTETGSRFKIDASAAKTVFDEILSENGDIDSVLKASETTTESASTTEATTEEDQDSTKNITIEIQNSTKISGLASRWKDKLAGEGYTVGSIKTNRQGELTHTKIIIAEEGLGQDLKSYFKNPEYEVGQVTSGARICIVLGTEDEI</sequence>
<feature type="compositionally biased region" description="Low complexity" evidence="2">
    <location>
        <begin position="316"/>
        <end position="328"/>
    </location>
</feature>
<dbReference type="InterPro" id="IPR050922">
    <property type="entry name" value="LytR/CpsA/Psr_CW_biosynth"/>
</dbReference>
<keyword evidence="3" id="KW-0472">Membrane</keyword>
<evidence type="ECO:0000256" key="1">
    <source>
        <dbReference type="ARBA" id="ARBA00006068"/>
    </source>
</evidence>
<dbReference type="Pfam" id="PF13399">
    <property type="entry name" value="LytR_C"/>
    <property type="match status" value="1"/>
</dbReference>
<evidence type="ECO:0000256" key="2">
    <source>
        <dbReference type="SAM" id="MobiDB-lite"/>
    </source>
</evidence>
<keyword evidence="3" id="KW-1133">Transmembrane helix</keyword>
<reference evidence="6" key="1">
    <citation type="journal article" date="2021" name="PeerJ">
        <title>Extensive microbial diversity within the chicken gut microbiome revealed by metagenomics and culture.</title>
        <authorList>
            <person name="Gilroy R."/>
            <person name="Ravi A."/>
            <person name="Getino M."/>
            <person name="Pursley I."/>
            <person name="Horton D.L."/>
            <person name="Alikhan N.F."/>
            <person name="Baker D."/>
            <person name="Gharbi K."/>
            <person name="Hall N."/>
            <person name="Watson M."/>
            <person name="Adriaenssens E.M."/>
            <person name="Foster-Nyarko E."/>
            <person name="Jarju S."/>
            <person name="Secka A."/>
            <person name="Antonio M."/>
            <person name="Oren A."/>
            <person name="Chaudhuri R.R."/>
            <person name="La Ragione R."/>
            <person name="Hildebrand F."/>
            <person name="Pallen M.J."/>
        </authorList>
    </citation>
    <scope>NUCLEOTIDE SEQUENCE</scope>
    <source>
        <strain evidence="6">ChiSjej3B21-8574</strain>
    </source>
</reference>
<gene>
    <name evidence="6" type="ORF">H9754_05645</name>
</gene>